<dbReference type="InterPro" id="IPR044808">
    <property type="entry name" value="ERF_plant"/>
</dbReference>
<reference evidence="11 12" key="1">
    <citation type="journal article" date="2023" name="Hortic Res">
        <title>Pangenome of water caltrop reveals structural variations and asymmetric subgenome divergence after allopolyploidization.</title>
        <authorList>
            <person name="Zhang X."/>
            <person name="Chen Y."/>
            <person name="Wang L."/>
            <person name="Yuan Y."/>
            <person name="Fang M."/>
            <person name="Shi L."/>
            <person name="Lu R."/>
            <person name="Comes H.P."/>
            <person name="Ma Y."/>
            <person name="Chen Y."/>
            <person name="Huang G."/>
            <person name="Zhou Y."/>
            <person name="Zheng Z."/>
            <person name="Qiu Y."/>
        </authorList>
    </citation>
    <scope>NUCLEOTIDE SEQUENCE [LARGE SCALE GENOMIC DNA]</scope>
    <source>
        <strain evidence="11">F231</strain>
    </source>
</reference>
<evidence type="ECO:0000256" key="9">
    <source>
        <dbReference type="SAM" id="MobiDB-lite"/>
    </source>
</evidence>
<dbReference type="SMART" id="SM00380">
    <property type="entry name" value="AP2"/>
    <property type="match status" value="1"/>
</dbReference>
<dbReference type="InterPro" id="IPR036955">
    <property type="entry name" value="AP2/ERF_dom_sf"/>
</dbReference>
<evidence type="ECO:0000256" key="6">
    <source>
        <dbReference type="ARBA" id="ARBA00023163"/>
    </source>
</evidence>
<feature type="compositionally biased region" description="Polar residues" evidence="9">
    <location>
        <begin position="153"/>
        <end position="164"/>
    </location>
</feature>
<dbReference type="SUPFAM" id="SSF54171">
    <property type="entry name" value="DNA-binding domain"/>
    <property type="match status" value="1"/>
</dbReference>
<sequence length="325" mass="36218">MEVSPSSSAELCTQLDFIKEHLLGNSLLFDDCHWISEATSSVSHSLCPQSSTEESELIVSDFHGVNGNNQFEFDMGSLSLPVGQGQVVDPFEFELKPQIVELTRPSSCIEFNSDGKPKINNQTEEAAARPSKLAKRPSLKIALPNKSEWLQFSGHSQTSKQGQPATVEEAEQTQTHFRGVRKRPWGKFAAEIRDPNRKGTRVWLGTFDTAIEAARAYDRAAFKLRGSKAIVNFPLEVGSSSDLGQTAVTATDNRKRQREEEDETEVAYMTVKREKSPLTQTDVMGHYCRDTPLTPSIWAPFWESDFKGIFNVPLLSPLSPQLLVI</sequence>
<dbReference type="GO" id="GO:0003700">
    <property type="term" value="F:DNA-binding transcription factor activity"/>
    <property type="evidence" value="ECO:0007669"/>
    <property type="project" value="InterPro"/>
</dbReference>
<keyword evidence="4" id="KW-0238">DNA-binding</keyword>
<dbReference type="EMBL" id="JAXQNO010000002">
    <property type="protein sequence ID" value="KAK4802790.1"/>
    <property type="molecule type" value="Genomic_DNA"/>
</dbReference>
<evidence type="ECO:0000256" key="3">
    <source>
        <dbReference type="ARBA" id="ARBA00023015"/>
    </source>
</evidence>
<dbReference type="PANTHER" id="PTHR31190">
    <property type="entry name" value="DNA-BINDING DOMAIN"/>
    <property type="match status" value="1"/>
</dbReference>
<feature type="region of interest" description="Disordered" evidence="9">
    <location>
        <begin position="153"/>
        <end position="179"/>
    </location>
</feature>
<organism evidence="11 12">
    <name type="scientific">Trapa natans</name>
    <name type="common">Water chestnut</name>
    <dbReference type="NCBI Taxonomy" id="22666"/>
    <lineage>
        <taxon>Eukaryota</taxon>
        <taxon>Viridiplantae</taxon>
        <taxon>Streptophyta</taxon>
        <taxon>Embryophyta</taxon>
        <taxon>Tracheophyta</taxon>
        <taxon>Spermatophyta</taxon>
        <taxon>Magnoliopsida</taxon>
        <taxon>eudicotyledons</taxon>
        <taxon>Gunneridae</taxon>
        <taxon>Pentapetalae</taxon>
        <taxon>rosids</taxon>
        <taxon>malvids</taxon>
        <taxon>Myrtales</taxon>
        <taxon>Lythraceae</taxon>
        <taxon>Trapa</taxon>
    </lineage>
</organism>
<keyword evidence="5" id="KW-0010">Activator</keyword>
<keyword evidence="3" id="KW-0805">Transcription regulation</keyword>
<dbReference type="Gene3D" id="3.30.730.10">
    <property type="entry name" value="AP2/ERF domain"/>
    <property type="match status" value="1"/>
</dbReference>
<keyword evidence="12" id="KW-1185">Reference proteome</keyword>
<dbReference type="AlphaFoldDB" id="A0AAN7RH55"/>
<dbReference type="Pfam" id="PF00847">
    <property type="entry name" value="AP2"/>
    <property type="match status" value="1"/>
</dbReference>
<gene>
    <name evidence="11" type="ORF">SAY86_000993</name>
</gene>
<comment type="subcellular location">
    <subcellularLocation>
        <location evidence="1">Nucleus</location>
    </subcellularLocation>
</comment>
<dbReference type="GO" id="GO:0000976">
    <property type="term" value="F:transcription cis-regulatory region binding"/>
    <property type="evidence" value="ECO:0007669"/>
    <property type="project" value="UniProtKB-ARBA"/>
</dbReference>
<evidence type="ECO:0000313" key="11">
    <source>
        <dbReference type="EMBL" id="KAK4802790.1"/>
    </source>
</evidence>
<evidence type="ECO:0000256" key="1">
    <source>
        <dbReference type="ARBA" id="ARBA00004123"/>
    </source>
</evidence>
<dbReference type="GO" id="GO:0005634">
    <property type="term" value="C:nucleus"/>
    <property type="evidence" value="ECO:0007669"/>
    <property type="project" value="UniProtKB-SubCell"/>
</dbReference>
<protein>
    <recommendedName>
        <fullName evidence="10">AP2/ERF domain-containing protein</fullName>
    </recommendedName>
</protein>
<dbReference type="PANTHER" id="PTHR31190:SF499">
    <property type="entry name" value="ETHYLENE-RESPONSIVE TRANSCRIPTION FACTOR ERF105"/>
    <property type="match status" value="1"/>
</dbReference>
<comment type="similarity">
    <text evidence="8">Belongs to the AP2/ERF transcription factor family. ERF subfamily.</text>
</comment>
<evidence type="ECO:0000313" key="12">
    <source>
        <dbReference type="Proteomes" id="UP001346149"/>
    </source>
</evidence>
<feature type="domain" description="AP2/ERF" evidence="10">
    <location>
        <begin position="176"/>
        <end position="234"/>
    </location>
</feature>
<evidence type="ECO:0000259" key="10">
    <source>
        <dbReference type="PROSITE" id="PS51032"/>
    </source>
</evidence>
<evidence type="ECO:0000256" key="2">
    <source>
        <dbReference type="ARBA" id="ARBA00022745"/>
    </source>
</evidence>
<dbReference type="PROSITE" id="PS51032">
    <property type="entry name" value="AP2_ERF"/>
    <property type="match status" value="1"/>
</dbReference>
<accession>A0AAN7RH55</accession>
<name>A0AAN7RH55_TRANT</name>
<dbReference type="PRINTS" id="PR00367">
    <property type="entry name" value="ETHRSPELEMNT"/>
</dbReference>
<dbReference type="InterPro" id="IPR001471">
    <property type="entry name" value="AP2/ERF_dom"/>
</dbReference>
<dbReference type="Proteomes" id="UP001346149">
    <property type="component" value="Unassembled WGS sequence"/>
</dbReference>
<evidence type="ECO:0000256" key="4">
    <source>
        <dbReference type="ARBA" id="ARBA00023125"/>
    </source>
</evidence>
<dbReference type="GO" id="GO:0009873">
    <property type="term" value="P:ethylene-activated signaling pathway"/>
    <property type="evidence" value="ECO:0007669"/>
    <property type="project" value="UniProtKB-KW"/>
</dbReference>
<evidence type="ECO:0000256" key="5">
    <source>
        <dbReference type="ARBA" id="ARBA00023159"/>
    </source>
</evidence>
<dbReference type="CDD" id="cd00018">
    <property type="entry name" value="AP2"/>
    <property type="match status" value="1"/>
</dbReference>
<proteinExistence type="inferred from homology"/>
<evidence type="ECO:0000256" key="8">
    <source>
        <dbReference type="ARBA" id="ARBA00024343"/>
    </source>
</evidence>
<keyword evidence="2" id="KW-0936">Ethylene signaling pathway</keyword>
<dbReference type="InterPro" id="IPR016177">
    <property type="entry name" value="DNA-bd_dom_sf"/>
</dbReference>
<dbReference type="GO" id="GO:0006950">
    <property type="term" value="P:response to stress"/>
    <property type="evidence" value="ECO:0007669"/>
    <property type="project" value="UniProtKB-ARBA"/>
</dbReference>
<dbReference type="FunFam" id="3.30.730.10:FF:000001">
    <property type="entry name" value="Ethylene-responsive transcription factor 2"/>
    <property type="match status" value="1"/>
</dbReference>
<feature type="region of interest" description="Disordered" evidence="9">
    <location>
        <begin position="113"/>
        <end position="135"/>
    </location>
</feature>
<comment type="caution">
    <text evidence="11">The sequence shown here is derived from an EMBL/GenBank/DDBJ whole genome shotgun (WGS) entry which is preliminary data.</text>
</comment>
<evidence type="ECO:0000256" key="7">
    <source>
        <dbReference type="ARBA" id="ARBA00023242"/>
    </source>
</evidence>
<keyword evidence="6" id="KW-0804">Transcription</keyword>
<keyword evidence="7" id="KW-0539">Nucleus</keyword>